<protein>
    <submittedName>
        <fullName evidence="1">Transcription initiation factor TFIID subunit 5-like</fullName>
    </submittedName>
</protein>
<keyword evidence="1" id="KW-0648">Protein biosynthesis</keyword>
<proteinExistence type="predicted"/>
<dbReference type="AlphaFoldDB" id="A0A2P2MAL2"/>
<keyword evidence="1" id="KW-0396">Initiation factor</keyword>
<reference evidence="1" key="1">
    <citation type="submission" date="2018-02" db="EMBL/GenBank/DDBJ databases">
        <title>Rhizophora mucronata_Transcriptome.</title>
        <authorList>
            <person name="Meera S.P."/>
            <person name="Sreeshan A."/>
            <person name="Augustine A."/>
        </authorList>
    </citation>
    <scope>NUCLEOTIDE SEQUENCE</scope>
    <source>
        <tissue evidence="1">Leaf</tissue>
    </source>
</reference>
<sequence length="41" mass="4654">MAPRVKPELPLPVMYFLGCPVLLPALEILHLSQSLWLPQEI</sequence>
<name>A0A2P2MAL2_RHIMU</name>
<dbReference type="GO" id="GO:0003743">
    <property type="term" value="F:translation initiation factor activity"/>
    <property type="evidence" value="ECO:0007669"/>
    <property type="project" value="UniProtKB-KW"/>
</dbReference>
<evidence type="ECO:0000313" key="1">
    <source>
        <dbReference type="EMBL" id="MBX27236.1"/>
    </source>
</evidence>
<accession>A0A2P2MAL2</accession>
<organism evidence="1">
    <name type="scientific">Rhizophora mucronata</name>
    <name type="common">Asiatic mangrove</name>
    <dbReference type="NCBI Taxonomy" id="61149"/>
    <lineage>
        <taxon>Eukaryota</taxon>
        <taxon>Viridiplantae</taxon>
        <taxon>Streptophyta</taxon>
        <taxon>Embryophyta</taxon>
        <taxon>Tracheophyta</taxon>
        <taxon>Spermatophyta</taxon>
        <taxon>Magnoliopsida</taxon>
        <taxon>eudicotyledons</taxon>
        <taxon>Gunneridae</taxon>
        <taxon>Pentapetalae</taxon>
        <taxon>rosids</taxon>
        <taxon>fabids</taxon>
        <taxon>Malpighiales</taxon>
        <taxon>Rhizophoraceae</taxon>
        <taxon>Rhizophora</taxon>
    </lineage>
</organism>
<dbReference type="EMBL" id="GGEC01046752">
    <property type="protein sequence ID" value="MBX27236.1"/>
    <property type="molecule type" value="Transcribed_RNA"/>
</dbReference>